<dbReference type="PRINTS" id="PR00463">
    <property type="entry name" value="EP450I"/>
</dbReference>
<feature type="transmembrane region" description="Helical" evidence="11">
    <location>
        <begin position="14"/>
        <end position="35"/>
    </location>
</feature>
<keyword evidence="11" id="KW-0472">Membrane</keyword>
<evidence type="ECO:0000256" key="2">
    <source>
        <dbReference type="ARBA" id="ARBA00005179"/>
    </source>
</evidence>
<dbReference type="GeneID" id="24099188"/>
<reference evidence="12 13" key="1">
    <citation type="journal article" date="2012" name="Appl. Environ. Microbiol.">
        <title>Short-read sequencing for genomic analysis of the brown rot fungus Fibroporia radiculosa.</title>
        <authorList>
            <person name="Tang J.D."/>
            <person name="Perkins A.D."/>
            <person name="Sonstegard T.S."/>
            <person name="Schroeder S.G."/>
            <person name="Burgess S.C."/>
            <person name="Diehl S.V."/>
        </authorList>
    </citation>
    <scope>NUCLEOTIDE SEQUENCE [LARGE SCALE GENOMIC DNA]</scope>
    <source>
        <strain evidence="12 13">TFFH 294</strain>
    </source>
</reference>
<feature type="binding site" description="axial binding residue" evidence="9">
    <location>
        <position position="508"/>
    </location>
    <ligand>
        <name>heme</name>
        <dbReference type="ChEBI" id="CHEBI:30413"/>
    </ligand>
    <ligandPart>
        <name>Fe</name>
        <dbReference type="ChEBI" id="CHEBI:18248"/>
    </ligandPart>
</feature>
<dbReference type="GO" id="GO:0004497">
    <property type="term" value="F:monooxygenase activity"/>
    <property type="evidence" value="ECO:0007669"/>
    <property type="project" value="UniProtKB-KW"/>
</dbReference>
<organism evidence="12 13">
    <name type="scientific">Fibroporia radiculosa</name>
    <dbReference type="NCBI Taxonomy" id="599839"/>
    <lineage>
        <taxon>Eukaryota</taxon>
        <taxon>Fungi</taxon>
        <taxon>Dikarya</taxon>
        <taxon>Basidiomycota</taxon>
        <taxon>Agaricomycotina</taxon>
        <taxon>Agaricomycetes</taxon>
        <taxon>Polyporales</taxon>
        <taxon>Fibroporiaceae</taxon>
        <taxon>Fibroporia</taxon>
    </lineage>
</organism>
<dbReference type="Pfam" id="PF00067">
    <property type="entry name" value="p450"/>
    <property type="match status" value="1"/>
</dbReference>
<dbReference type="PROSITE" id="PS00086">
    <property type="entry name" value="CYTOCHROME_P450"/>
    <property type="match status" value="1"/>
</dbReference>
<evidence type="ECO:0000256" key="1">
    <source>
        <dbReference type="ARBA" id="ARBA00001971"/>
    </source>
</evidence>
<dbReference type="Proteomes" id="UP000006352">
    <property type="component" value="Unassembled WGS sequence"/>
</dbReference>
<dbReference type="GO" id="GO:0020037">
    <property type="term" value="F:heme binding"/>
    <property type="evidence" value="ECO:0007669"/>
    <property type="project" value="InterPro"/>
</dbReference>
<evidence type="ECO:0000256" key="4">
    <source>
        <dbReference type="ARBA" id="ARBA00022617"/>
    </source>
</evidence>
<dbReference type="GO" id="GO:0016705">
    <property type="term" value="F:oxidoreductase activity, acting on paired donors, with incorporation or reduction of molecular oxygen"/>
    <property type="evidence" value="ECO:0007669"/>
    <property type="project" value="InterPro"/>
</dbReference>
<keyword evidence="13" id="KW-1185">Reference proteome</keyword>
<dbReference type="InterPro" id="IPR036396">
    <property type="entry name" value="Cyt_P450_sf"/>
</dbReference>
<dbReference type="PANTHER" id="PTHR24305:SF29">
    <property type="entry name" value="BENZOATE-PARA-HYDROXYLASE"/>
    <property type="match status" value="1"/>
</dbReference>
<name>J4HZ44_9APHY</name>
<protein>
    <recommendedName>
        <fullName evidence="14">Cytochrome P450</fullName>
    </recommendedName>
</protein>
<evidence type="ECO:0008006" key="14">
    <source>
        <dbReference type="Google" id="ProtNLM"/>
    </source>
</evidence>
<comment type="pathway">
    <text evidence="2">Secondary metabolite biosynthesis.</text>
</comment>
<evidence type="ECO:0000256" key="9">
    <source>
        <dbReference type="PIRSR" id="PIRSR602401-1"/>
    </source>
</evidence>
<evidence type="ECO:0000313" key="12">
    <source>
        <dbReference type="EMBL" id="CCM04277.1"/>
    </source>
</evidence>
<dbReference type="InterPro" id="IPR017972">
    <property type="entry name" value="Cyt_P450_CS"/>
</dbReference>
<evidence type="ECO:0000256" key="6">
    <source>
        <dbReference type="ARBA" id="ARBA00023002"/>
    </source>
</evidence>
<keyword evidence="8 10" id="KW-0503">Monooxygenase</keyword>
<dbReference type="PANTHER" id="PTHR24305">
    <property type="entry name" value="CYTOCHROME P450"/>
    <property type="match status" value="1"/>
</dbReference>
<keyword evidence="4 9" id="KW-0349">Heme</keyword>
<dbReference type="CDD" id="cd11061">
    <property type="entry name" value="CYP67-like"/>
    <property type="match status" value="1"/>
</dbReference>
<proteinExistence type="inferred from homology"/>
<evidence type="ECO:0000256" key="8">
    <source>
        <dbReference type="ARBA" id="ARBA00023033"/>
    </source>
</evidence>
<dbReference type="InterPro" id="IPR001128">
    <property type="entry name" value="Cyt_P450"/>
</dbReference>
<dbReference type="InParanoid" id="J4HZ44"/>
<dbReference type="RefSeq" id="XP_012183560.1">
    <property type="nucleotide sequence ID" value="XM_012328170.1"/>
</dbReference>
<dbReference type="AlphaFoldDB" id="J4HZ44"/>
<dbReference type="GO" id="GO:0005506">
    <property type="term" value="F:iron ion binding"/>
    <property type="evidence" value="ECO:0007669"/>
    <property type="project" value="InterPro"/>
</dbReference>
<dbReference type="OrthoDB" id="1470350at2759"/>
<keyword evidence="11" id="KW-0812">Transmembrane</keyword>
<keyword evidence="11" id="KW-1133">Transmembrane helix</keyword>
<comment type="cofactor">
    <cofactor evidence="1 9">
        <name>heme</name>
        <dbReference type="ChEBI" id="CHEBI:30413"/>
    </cofactor>
</comment>
<dbReference type="InterPro" id="IPR002401">
    <property type="entry name" value="Cyt_P450_E_grp-I"/>
</dbReference>
<evidence type="ECO:0000256" key="10">
    <source>
        <dbReference type="RuleBase" id="RU000461"/>
    </source>
</evidence>
<evidence type="ECO:0000256" key="3">
    <source>
        <dbReference type="ARBA" id="ARBA00010617"/>
    </source>
</evidence>
<gene>
    <name evidence="12" type="ORF">FIBRA_06448</name>
</gene>
<dbReference type="HOGENOM" id="CLU_001570_14_0_1"/>
<keyword evidence="5 9" id="KW-0479">Metal-binding</keyword>
<dbReference type="InterPro" id="IPR050121">
    <property type="entry name" value="Cytochrome_P450_monoxygenase"/>
</dbReference>
<dbReference type="STRING" id="599839.J4HZ44"/>
<keyword evidence="7 9" id="KW-0408">Iron</keyword>
<evidence type="ECO:0000256" key="11">
    <source>
        <dbReference type="SAM" id="Phobius"/>
    </source>
</evidence>
<dbReference type="EMBL" id="HE797148">
    <property type="protein sequence ID" value="CCM04277.1"/>
    <property type="molecule type" value="Genomic_DNA"/>
</dbReference>
<sequence>MAHILSLPVVGHDIVYLLCTVSLGAILVHLVPYIMDSRGLRAYPGPFLAKFTDVWLGLTIFSNTWSETIDNLHKKHGMSNSARHRISYLDINQLKGAFIRIGPNYVSIADPAALPLIYGHSSGALKASFYDAFSNFEHANIFSTRSRADHARKRRVESQMFALKNVRSLESTTRVHFGKFMSQWDELCKCIKGSTSEGTMGSSKWTVKDGRVWFNCMIWFSFWSFDTISDLACGSPFGMIAAAKDETWVAKYPRGEVKTLEKSAFEMVKISVINVLAAGFEINSVLGFLPSFWWPLAKWHPRIREGNAASAKLAGLSIASVSKRLENSDAREDMLQSLLEGRDEDGNPMGPDEVAAEALGLIIAGADTIANTSCATVFYLGRHLDVQAKLQAELDDALACVDSEVAPYEAVKDLPYLDAVINEVLRLHSTVGAGLPRIVPEGGLNVLGQTLKEGTWVSVPLFSVHRSVEIWGENAGEFVPERWIDMGAEPKAEMMRAFAPFSIGPRACIGRNLAIMQLHIMVATIFRRYSFVVEGDGPLLVQDSLVRKPQECVVGIKRRVL</sequence>
<dbReference type="SUPFAM" id="SSF48264">
    <property type="entry name" value="Cytochrome P450"/>
    <property type="match status" value="1"/>
</dbReference>
<keyword evidence="6 10" id="KW-0560">Oxidoreductase</keyword>
<evidence type="ECO:0000313" key="13">
    <source>
        <dbReference type="Proteomes" id="UP000006352"/>
    </source>
</evidence>
<accession>J4HZ44</accession>
<evidence type="ECO:0000256" key="7">
    <source>
        <dbReference type="ARBA" id="ARBA00023004"/>
    </source>
</evidence>
<dbReference type="PRINTS" id="PR00385">
    <property type="entry name" value="P450"/>
</dbReference>
<comment type="similarity">
    <text evidence="3 10">Belongs to the cytochrome P450 family.</text>
</comment>
<evidence type="ECO:0000256" key="5">
    <source>
        <dbReference type="ARBA" id="ARBA00022723"/>
    </source>
</evidence>
<dbReference type="Gene3D" id="1.10.630.10">
    <property type="entry name" value="Cytochrome P450"/>
    <property type="match status" value="1"/>
</dbReference>